<dbReference type="InterPro" id="IPR001478">
    <property type="entry name" value="PDZ"/>
</dbReference>
<dbReference type="PROSITE" id="PS50106">
    <property type="entry name" value="PDZ"/>
    <property type="match status" value="2"/>
</dbReference>
<feature type="domain" description="PDZ" evidence="2">
    <location>
        <begin position="379"/>
        <end position="455"/>
    </location>
</feature>
<dbReference type="PANTHER" id="PTHR19964">
    <property type="entry name" value="MULTIPLE PDZ DOMAIN PROTEIN"/>
    <property type="match status" value="1"/>
</dbReference>
<feature type="domain" description="PDZ" evidence="2">
    <location>
        <begin position="240"/>
        <end position="278"/>
    </location>
</feature>
<reference evidence="3 4" key="1">
    <citation type="journal article" date="2014" name="Nat. Genet.">
        <title>Genome and transcriptome of the porcine whipworm Trichuris suis.</title>
        <authorList>
            <person name="Jex A.R."/>
            <person name="Nejsum P."/>
            <person name="Schwarz E.M."/>
            <person name="Hu L."/>
            <person name="Young N.D."/>
            <person name="Hall R.S."/>
            <person name="Korhonen P.K."/>
            <person name="Liao S."/>
            <person name="Thamsborg S."/>
            <person name="Xia J."/>
            <person name="Xu P."/>
            <person name="Wang S."/>
            <person name="Scheerlinck J.P."/>
            <person name="Hofmann A."/>
            <person name="Sternberg P.W."/>
            <person name="Wang J."/>
            <person name="Gasser R.B."/>
        </authorList>
    </citation>
    <scope>NUCLEOTIDE SEQUENCE [LARGE SCALE GENOMIC DNA]</scope>
    <source>
        <strain evidence="3">DCEP-RM93M</strain>
    </source>
</reference>
<evidence type="ECO:0000259" key="2">
    <source>
        <dbReference type="PROSITE" id="PS50106"/>
    </source>
</evidence>
<dbReference type="AlphaFoldDB" id="A0A085LXM6"/>
<dbReference type="Pfam" id="PF00595">
    <property type="entry name" value="PDZ"/>
    <property type="match status" value="1"/>
</dbReference>
<dbReference type="SUPFAM" id="SSF50156">
    <property type="entry name" value="PDZ domain-like"/>
    <property type="match status" value="2"/>
</dbReference>
<dbReference type="EMBL" id="KL363265">
    <property type="protein sequence ID" value="KFD49722.1"/>
    <property type="molecule type" value="Genomic_DNA"/>
</dbReference>
<gene>
    <name evidence="3" type="ORF">M513_09419</name>
</gene>
<dbReference type="InterPro" id="IPR051342">
    <property type="entry name" value="PDZ_scaffold"/>
</dbReference>
<accession>A0A085LXM6</accession>
<dbReference type="InterPro" id="IPR036034">
    <property type="entry name" value="PDZ_sf"/>
</dbReference>
<sequence>MTKYDYRLRISLVLFTRFCAVVPPPISEKRSTVCLKGLANTSAALTITRMRFLIYKEKKQNAGDGFEKQPHTAMDKAIKASAIVQHASHCNGKLFPKVICHEEDFKPRKMKEALFIRHNEVINRDKGKENNGLTPIFACKTDFIPSPEHLSAEDGTCQNFLCYTESRKTVKKSPIPGGNSEDRKFIYWYDAAESSGLAANSCLLGRSVDGCGSSSASVKFERLKKDVIVNCLASRHDFSGDQLLAVNGNDLTKAYQEEAATMLKTASGRIKLKLGRIKTSSEEAKQNTGSSSLLMPPPTSVMVILNSLKVSPILPRRQPLLHRTKSKSESRSKSLSPREESDHKKQGFCERISRHSFRFDRSKRLPFTDAEKGNCDILEVQLSKRADQAWGMGVGKRASGILITSVQANSPVDGKLKLGDQILAVNRQIVTDQASAVSMIRASGSDVCLRVARTHPQSASFPLVPT</sequence>
<organism evidence="3 4">
    <name type="scientific">Trichuris suis</name>
    <name type="common">pig whipworm</name>
    <dbReference type="NCBI Taxonomy" id="68888"/>
    <lineage>
        <taxon>Eukaryota</taxon>
        <taxon>Metazoa</taxon>
        <taxon>Ecdysozoa</taxon>
        <taxon>Nematoda</taxon>
        <taxon>Enoplea</taxon>
        <taxon>Dorylaimia</taxon>
        <taxon>Trichinellida</taxon>
        <taxon>Trichuridae</taxon>
        <taxon>Trichuris</taxon>
    </lineage>
</organism>
<feature type="region of interest" description="Disordered" evidence="1">
    <location>
        <begin position="316"/>
        <end position="347"/>
    </location>
</feature>
<name>A0A085LXM6_9BILA</name>
<protein>
    <recommendedName>
        <fullName evidence="2">PDZ domain-containing protein</fullName>
    </recommendedName>
</protein>
<dbReference type="Proteomes" id="UP000030764">
    <property type="component" value="Unassembled WGS sequence"/>
</dbReference>
<dbReference type="SMART" id="SM00228">
    <property type="entry name" value="PDZ"/>
    <property type="match status" value="2"/>
</dbReference>
<dbReference type="Gene3D" id="2.30.42.10">
    <property type="match status" value="2"/>
</dbReference>
<keyword evidence="4" id="KW-1185">Reference proteome</keyword>
<dbReference type="PANTHER" id="PTHR19964:SF92">
    <property type="entry name" value="PATJ HOMOLOG"/>
    <property type="match status" value="1"/>
</dbReference>
<evidence type="ECO:0000313" key="3">
    <source>
        <dbReference type="EMBL" id="KFD49722.1"/>
    </source>
</evidence>
<proteinExistence type="predicted"/>
<feature type="compositionally biased region" description="Basic and acidic residues" evidence="1">
    <location>
        <begin position="326"/>
        <end position="347"/>
    </location>
</feature>
<evidence type="ECO:0000256" key="1">
    <source>
        <dbReference type="SAM" id="MobiDB-lite"/>
    </source>
</evidence>
<evidence type="ECO:0000313" key="4">
    <source>
        <dbReference type="Proteomes" id="UP000030764"/>
    </source>
</evidence>